<reference evidence="3" key="1">
    <citation type="submission" date="2020-11" db="EMBL/GenBank/DDBJ databases">
        <authorList>
            <person name="Whiteford S."/>
        </authorList>
    </citation>
    <scope>NUCLEOTIDE SEQUENCE</scope>
</reference>
<dbReference type="AlphaFoldDB" id="A0A8S4DBB7"/>
<evidence type="ECO:0000256" key="1">
    <source>
        <dbReference type="SAM" id="Phobius"/>
    </source>
</evidence>
<dbReference type="InterPro" id="IPR000922">
    <property type="entry name" value="Lectin_gal-bd_dom"/>
</dbReference>
<feature type="domain" description="SUEL-type lectin" evidence="2">
    <location>
        <begin position="43"/>
        <end position="148"/>
    </location>
</feature>
<dbReference type="PANTHER" id="PTHR46780">
    <property type="entry name" value="PROTEIN EVA-1"/>
    <property type="match status" value="1"/>
</dbReference>
<protein>
    <submittedName>
        <fullName evidence="3">(diamondback moth) hypothetical protein</fullName>
    </submittedName>
</protein>
<dbReference type="PROSITE" id="PS50228">
    <property type="entry name" value="SUEL_LECTIN"/>
    <property type="match status" value="2"/>
</dbReference>
<dbReference type="EMBL" id="CAJHNJ030000003">
    <property type="protein sequence ID" value="CAG9094416.1"/>
    <property type="molecule type" value="Genomic_DNA"/>
</dbReference>
<name>A0A8S4DBB7_PLUXY</name>
<feature type="transmembrane region" description="Helical" evidence="1">
    <location>
        <begin position="333"/>
        <end position="358"/>
    </location>
</feature>
<gene>
    <name evidence="3" type="ORF">PLXY2_LOCUS1447</name>
</gene>
<keyword evidence="1" id="KW-0812">Transmembrane</keyword>
<dbReference type="GO" id="GO:0030246">
    <property type="term" value="F:carbohydrate binding"/>
    <property type="evidence" value="ECO:0007669"/>
    <property type="project" value="InterPro"/>
</dbReference>
<organism evidence="3 4">
    <name type="scientific">Plutella xylostella</name>
    <name type="common">Diamondback moth</name>
    <name type="synonym">Plutella maculipennis</name>
    <dbReference type="NCBI Taxonomy" id="51655"/>
    <lineage>
        <taxon>Eukaryota</taxon>
        <taxon>Metazoa</taxon>
        <taxon>Ecdysozoa</taxon>
        <taxon>Arthropoda</taxon>
        <taxon>Hexapoda</taxon>
        <taxon>Insecta</taxon>
        <taxon>Pterygota</taxon>
        <taxon>Neoptera</taxon>
        <taxon>Endopterygota</taxon>
        <taxon>Lepidoptera</taxon>
        <taxon>Glossata</taxon>
        <taxon>Ditrysia</taxon>
        <taxon>Yponomeutoidea</taxon>
        <taxon>Plutellidae</taxon>
        <taxon>Plutella</taxon>
    </lineage>
</organism>
<keyword evidence="1" id="KW-1133">Transmembrane helix</keyword>
<keyword evidence="1" id="KW-0472">Membrane</keyword>
<feature type="domain" description="SUEL-type lectin" evidence="2">
    <location>
        <begin position="157"/>
        <end position="248"/>
    </location>
</feature>
<proteinExistence type="predicted"/>
<dbReference type="Pfam" id="PF02140">
    <property type="entry name" value="SUEL_Lectin"/>
    <property type="match status" value="2"/>
</dbReference>
<dbReference type="Gene3D" id="2.60.120.740">
    <property type="match status" value="2"/>
</dbReference>
<dbReference type="InterPro" id="IPR043159">
    <property type="entry name" value="Lectin_gal-bd_sf"/>
</dbReference>
<keyword evidence="4" id="KW-1185">Reference proteome</keyword>
<evidence type="ECO:0000313" key="4">
    <source>
        <dbReference type="Proteomes" id="UP000653454"/>
    </source>
</evidence>
<sequence>MFGGGSPTSQLLTRLTAHQKWDKRNFVGAALLTGTLKMMQRAACDDETVALTCPRSTAITIQVAQYGRMTPEGHTCLVDRNQHPPVAVEVVGNEKCLWPNSMQYSLLQTVVEACQKKPQCQFSTRPKPGLMDPCPHARKFVEVAYKCRPNEFRIPSVCEDDVMKLSCNPQSRVAVYDAQYGRAAHEPLMCPQPQGVNNKTCMTAHATETVMQLCHGKRHCEVAANSKNFGAPCRPDTRTNLKIVYACVPLGVLIERYEKPLERDEVTGQSLNQDQGGLFDDGAGEKWGEPAPALANPDLPYPDVVESETFNNDEEARKEVMDLDSTKHQSNNIWIYIGVGAAIFFILIIMLIAVRYFIRHRSTRTSKTGDLFTTEVPNVFNDASSDIDNDIDVTHISGTFYEHPDMILYRDVPGKGTIKAMRPMSTIYPCAGSSMYGHVDRVTHTTVMTDSYRKDANRDVDAEIVVSPKTLQRYSDSQYYFG</sequence>
<accession>A0A8S4DBB7</accession>
<dbReference type="CDD" id="cd22829">
    <property type="entry name" value="Gal_Rha_Lectin_EVA1_EVA1C_rpt2"/>
    <property type="match status" value="1"/>
</dbReference>
<comment type="caution">
    <text evidence="3">The sequence shown here is derived from an EMBL/GenBank/DDBJ whole genome shotgun (WGS) entry which is preliminary data.</text>
</comment>
<evidence type="ECO:0000313" key="3">
    <source>
        <dbReference type="EMBL" id="CAG9094416.1"/>
    </source>
</evidence>
<dbReference type="Proteomes" id="UP000653454">
    <property type="component" value="Unassembled WGS sequence"/>
</dbReference>
<dbReference type="CDD" id="cd22828">
    <property type="entry name" value="Gal_Rha_Lectin_EVA1_EVA1C_rpt1"/>
    <property type="match status" value="1"/>
</dbReference>
<evidence type="ECO:0000259" key="2">
    <source>
        <dbReference type="PROSITE" id="PS50228"/>
    </source>
</evidence>